<dbReference type="GO" id="GO:0046872">
    <property type="term" value="F:metal ion binding"/>
    <property type="evidence" value="ECO:0007669"/>
    <property type="project" value="InterPro"/>
</dbReference>
<feature type="binding site" evidence="5">
    <location>
        <begin position="188"/>
        <end position="191"/>
    </location>
    <ligand>
        <name>ATP</name>
        <dbReference type="ChEBI" id="CHEBI:30616"/>
    </ligand>
</feature>
<comment type="function">
    <text evidence="5">Catalyzes the ATP-dependent conversion of 5-aminoimidazole ribonucleotide (AIR) and HCO(3)(-) to N5-carboxyaminoimidazole ribonucleotide (N5-CAIR).</text>
</comment>
<evidence type="ECO:0000256" key="6">
    <source>
        <dbReference type="RuleBase" id="RU361200"/>
    </source>
</evidence>
<comment type="pathway">
    <text evidence="5 6">Purine metabolism; IMP biosynthesis via de novo pathway; 5-amino-1-(5-phospho-D-ribosyl)imidazole-4-carboxylate from 5-amino-1-(5-phospho-D-ribosyl)imidazole (N5-CAIR route): step 1/2.</text>
</comment>
<evidence type="ECO:0000313" key="8">
    <source>
        <dbReference type="EMBL" id="ADH98224.1"/>
    </source>
</evidence>
<feature type="binding site" evidence="5">
    <location>
        <position position="196"/>
    </location>
    <ligand>
        <name>ATP</name>
        <dbReference type="ChEBI" id="CHEBI:30616"/>
    </ligand>
</feature>
<dbReference type="Pfam" id="PF22660">
    <property type="entry name" value="RS_preATP-grasp-like"/>
    <property type="match status" value="1"/>
</dbReference>
<keyword evidence="9" id="KW-1185">Reference proteome</keyword>
<dbReference type="NCBIfam" id="NF004675">
    <property type="entry name" value="PRK06019.1-1"/>
    <property type="match status" value="1"/>
</dbReference>
<dbReference type="SUPFAM" id="SSF56059">
    <property type="entry name" value="Glutathione synthetase ATP-binding domain-like"/>
    <property type="match status" value="1"/>
</dbReference>
<keyword evidence="1 5" id="KW-0436">Ligase</keyword>
<dbReference type="SUPFAM" id="SSF52440">
    <property type="entry name" value="PreATP-grasp domain"/>
    <property type="match status" value="1"/>
</dbReference>
<feature type="binding site" evidence="5">
    <location>
        <position position="219"/>
    </location>
    <ligand>
        <name>ATP</name>
        <dbReference type="ChEBI" id="CHEBI:30616"/>
    </ligand>
</feature>
<dbReference type="HOGENOM" id="CLU_011534_0_1_9"/>
<dbReference type="NCBIfam" id="NF004679">
    <property type="entry name" value="PRK06019.1-5"/>
    <property type="match status" value="1"/>
</dbReference>
<dbReference type="STRING" id="439292.Bsel_0689"/>
<dbReference type="KEGG" id="bse:Bsel_0689"/>
<evidence type="ECO:0000256" key="3">
    <source>
        <dbReference type="ARBA" id="ARBA00022755"/>
    </source>
</evidence>
<name>D6XYR6_BACIE</name>
<evidence type="ECO:0000259" key="7">
    <source>
        <dbReference type="PROSITE" id="PS50975"/>
    </source>
</evidence>
<evidence type="ECO:0000256" key="4">
    <source>
        <dbReference type="ARBA" id="ARBA00022840"/>
    </source>
</evidence>
<sequence length="381" mass="41239">MMNNPNHKVILPPKTVGILGGGQLGRMMAIAAKEMGYRTAVMEPAEDSPCAQVSDEEVVAGYADRDGAARLANVSDVLTFEFENIDGDTAEHLASSMYLPQGSSLLQITQDRKKEKEAIEAEGVPVAPWASIDSKAELDAAITRIGLPAVIKTTRGGYDGKGQAVLRETADAASAWRDLEGKGPFVLEAFIPFVTEISVIVSRGTNGDMTTFPVAENIHVNNILHQSIVPARVPQDVQAKAEDLARTLAESLGMIGTLAVEMFVTAEGGLYVNELAPRPHNSGHYTINACNVSQFAQHIRAICGLPLIEPELLKPVVMVNLLGEHMDGALAQMPIRARAHWHLYGKHEARPGRKMGHVNILTDHIPDTLEDLKSWGIWSHT</sequence>
<evidence type="ECO:0000256" key="5">
    <source>
        <dbReference type="HAMAP-Rule" id="MF_01928"/>
    </source>
</evidence>
<dbReference type="UniPathway" id="UPA00074">
    <property type="reaction ID" value="UER00942"/>
</dbReference>
<dbReference type="Gene3D" id="3.30.470.20">
    <property type="entry name" value="ATP-grasp fold, B domain"/>
    <property type="match status" value="1"/>
</dbReference>
<comment type="catalytic activity">
    <reaction evidence="5 6">
        <text>5-amino-1-(5-phospho-beta-D-ribosyl)imidazole + hydrogencarbonate + ATP = 5-carboxyamino-1-(5-phospho-D-ribosyl)imidazole + ADP + phosphate + 2 H(+)</text>
        <dbReference type="Rhea" id="RHEA:19317"/>
        <dbReference type="ChEBI" id="CHEBI:15378"/>
        <dbReference type="ChEBI" id="CHEBI:17544"/>
        <dbReference type="ChEBI" id="CHEBI:30616"/>
        <dbReference type="ChEBI" id="CHEBI:43474"/>
        <dbReference type="ChEBI" id="CHEBI:58730"/>
        <dbReference type="ChEBI" id="CHEBI:137981"/>
        <dbReference type="ChEBI" id="CHEBI:456216"/>
        <dbReference type="EC" id="6.3.4.18"/>
    </reaction>
</comment>
<feature type="binding site" evidence="5">
    <location>
        <position position="112"/>
    </location>
    <ligand>
        <name>ATP</name>
        <dbReference type="ChEBI" id="CHEBI:30616"/>
    </ligand>
</feature>
<dbReference type="GO" id="GO:0004638">
    <property type="term" value="F:phosphoribosylaminoimidazole carboxylase activity"/>
    <property type="evidence" value="ECO:0007669"/>
    <property type="project" value="InterPro"/>
</dbReference>
<dbReference type="AlphaFoldDB" id="D6XYR6"/>
<reference evidence="8" key="1">
    <citation type="submission" date="2009-10" db="EMBL/GenBank/DDBJ databases">
        <title>Complete sequence of Bacillus selenitireducens MLS10.</title>
        <authorList>
            <consortium name="US DOE Joint Genome Institute"/>
            <person name="Lucas S."/>
            <person name="Copeland A."/>
            <person name="Lapidus A."/>
            <person name="Glavina del Rio T."/>
            <person name="Dalin E."/>
            <person name="Tice H."/>
            <person name="Bruce D."/>
            <person name="Goodwin L."/>
            <person name="Pitluck S."/>
            <person name="Sims D."/>
            <person name="Brettin T."/>
            <person name="Detter J.C."/>
            <person name="Han C."/>
            <person name="Larimer F."/>
            <person name="Land M."/>
            <person name="Hauser L."/>
            <person name="Kyrpides N."/>
            <person name="Ovchinnikova G."/>
            <person name="Stolz J."/>
        </authorList>
    </citation>
    <scope>NUCLEOTIDE SEQUENCE [LARGE SCALE GENOMIC DNA]</scope>
    <source>
        <strain evidence="8">MLS10</strain>
    </source>
</reference>
<comment type="function">
    <text evidence="6">Catalyzes the ATP-dependent conversion of 5-aminoimidazole ribonucleotide (AIR) and HCO(3)- to N5-carboxyaminoimidazole ribonucleotide (N5-CAIR).</text>
</comment>
<dbReference type="InterPro" id="IPR005875">
    <property type="entry name" value="PurK"/>
</dbReference>
<evidence type="ECO:0000313" key="9">
    <source>
        <dbReference type="Proteomes" id="UP000000271"/>
    </source>
</evidence>
<dbReference type="InterPro" id="IPR011761">
    <property type="entry name" value="ATP-grasp"/>
</dbReference>
<dbReference type="FunFam" id="3.40.50.20:FF:000016">
    <property type="entry name" value="N5-carboxyaminoimidazole ribonucleotide synthase"/>
    <property type="match status" value="1"/>
</dbReference>
<dbReference type="PANTHER" id="PTHR11609:SF5">
    <property type="entry name" value="PHOSPHORIBOSYLAMINOIMIDAZOLE CARBOXYLASE"/>
    <property type="match status" value="1"/>
</dbReference>
<proteinExistence type="inferred from homology"/>
<dbReference type="Gene3D" id="3.40.50.20">
    <property type="match status" value="1"/>
</dbReference>
<dbReference type="PROSITE" id="PS50975">
    <property type="entry name" value="ATP_GRASP"/>
    <property type="match status" value="1"/>
</dbReference>
<organism evidence="8 9">
    <name type="scientific">Bacillus selenitireducens (strain ATCC 700615 / DSM 15326 / MLS10)</name>
    <dbReference type="NCBI Taxonomy" id="439292"/>
    <lineage>
        <taxon>Bacteria</taxon>
        <taxon>Bacillati</taxon>
        <taxon>Bacillota</taxon>
        <taxon>Bacilli</taxon>
        <taxon>Bacillales</taxon>
        <taxon>Bacillaceae</taxon>
        <taxon>Salisediminibacterium</taxon>
    </lineage>
</organism>
<dbReference type="InterPro" id="IPR040686">
    <property type="entry name" value="PurK_C"/>
</dbReference>
<dbReference type="InterPro" id="IPR003135">
    <property type="entry name" value="ATP-grasp_carboxylate-amine"/>
</dbReference>
<dbReference type="GO" id="GO:0006189">
    <property type="term" value="P:'de novo' IMP biosynthetic process"/>
    <property type="evidence" value="ECO:0007669"/>
    <property type="project" value="UniProtKB-UniRule"/>
</dbReference>
<dbReference type="eggNOG" id="COG0026">
    <property type="taxonomic scope" value="Bacteria"/>
</dbReference>
<dbReference type="NCBIfam" id="NF004676">
    <property type="entry name" value="PRK06019.1-2"/>
    <property type="match status" value="1"/>
</dbReference>
<feature type="binding site" evidence="5">
    <location>
        <begin position="157"/>
        <end position="163"/>
    </location>
    <ligand>
        <name>ATP</name>
        <dbReference type="ChEBI" id="CHEBI:30616"/>
    </ligand>
</feature>
<keyword evidence="4 5" id="KW-0067">ATP-binding</keyword>
<dbReference type="InterPro" id="IPR054350">
    <property type="entry name" value="PurT/PurK_preATP-grasp"/>
</dbReference>
<dbReference type="PANTHER" id="PTHR11609">
    <property type="entry name" value="PURINE BIOSYNTHESIS PROTEIN 6/7, PUR6/7"/>
    <property type="match status" value="1"/>
</dbReference>
<dbReference type="SUPFAM" id="SSF51246">
    <property type="entry name" value="Rudiment single hybrid motif"/>
    <property type="match status" value="1"/>
</dbReference>
<gene>
    <name evidence="5 6" type="primary">purK</name>
    <name evidence="8" type="ordered locus">Bsel_0689</name>
</gene>
<evidence type="ECO:0000256" key="1">
    <source>
        <dbReference type="ARBA" id="ARBA00022598"/>
    </source>
</evidence>
<feature type="binding site" evidence="5">
    <location>
        <begin position="273"/>
        <end position="274"/>
    </location>
    <ligand>
        <name>ATP</name>
        <dbReference type="ChEBI" id="CHEBI:30616"/>
    </ligand>
</feature>
<evidence type="ECO:0000256" key="2">
    <source>
        <dbReference type="ARBA" id="ARBA00022741"/>
    </source>
</evidence>
<dbReference type="GO" id="GO:0005524">
    <property type="term" value="F:ATP binding"/>
    <property type="evidence" value="ECO:0007669"/>
    <property type="project" value="UniProtKB-UniRule"/>
</dbReference>
<comment type="similarity">
    <text evidence="5 6">Belongs to the PurK/PurT family.</text>
</comment>
<dbReference type="GO" id="GO:0005829">
    <property type="term" value="C:cytosol"/>
    <property type="evidence" value="ECO:0007669"/>
    <property type="project" value="TreeGrafter"/>
</dbReference>
<comment type="subunit">
    <text evidence="5 6">Homodimer.</text>
</comment>
<dbReference type="Pfam" id="PF02222">
    <property type="entry name" value="ATP-grasp"/>
    <property type="match status" value="1"/>
</dbReference>
<keyword evidence="3 5" id="KW-0658">Purine biosynthesis</keyword>
<dbReference type="EC" id="6.3.4.18" evidence="5 6"/>
<feature type="binding site" evidence="5">
    <location>
        <position position="152"/>
    </location>
    <ligand>
        <name>ATP</name>
        <dbReference type="ChEBI" id="CHEBI:30616"/>
    </ligand>
</feature>
<dbReference type="FunFam" id="3.30.1490.20:FF:000015">
    <property type="entry name" value="N5-carboxyaminoimidazole ribonucleotide synthase"/>
    <property type="match status" value="1"/>
</dbReference>
<dbReference type="EMBL" id="CP001791">
    <property type="protein sequence ID" value="ADH98224.1"/>
    <property type="molecule type" value="Genomic_DNA"/>
</dbReference>
<feature type="domain" description="ATP-grasp" evidence="7">
    <location>
        <begin position="116"/>
        <end position="303"/>
    </location>
</feature>
<dbReference type="Pfam" id="PF17769">
    <property type="entry name" value="PurK_C"/>
    <property type="match status" value="1"/>
</dbReference>
<protein>
    <recommendedName>
        <fullName evidence="5 6">N5-carboxyaminoimidazole ribonucleotide synthase</fullName>
        <shortName evidence="5 6">N5-CAIR synthase</shortName>
        <ecNumber evidence="5 6">6.3.4.18</ecNumber>
    </recommendedName>
    <alternativeName>
        <fullName evidence="5 6">5-(carboxyamino)imidazole ribonucleotide synthetase</fullName>
    </alternativeName>
</protein>
<dbReference type="RefSeq" id="WP_013171653.1">
    <property type="nucleotide sequence ID" value="NC_014219.1"/>
</dbReference>
<dbReference type="InterPro" id="IPR016185">
    <property type="entry name" value="PreATP-grasp_dom_sf"/>
</dbReference>
<dbReference type="Gene3D" id="3.30.1490.20">
    <property type="entry name" value="ATP-grasp fold, A domain"/>
    <property type="match status" value="1"/>
</dbReference>
<dbReference type="HAMAP" id="MF_01928">
    <property type="entry name" value="PurK"/>
    <property type="match status" value="1"/>
</dbReference>
<dbReference type="Proteomes" id="UP000000271">
    <property type="component" value="Chromosome"/>
</dbReference>
<dbReference type="InterPro" id="IPR013815">
    <property type="entry name" value="ATP_grasp_subdomain_1"/>
</dbReference>
<dbReference type="GO" id="GO:0034028">
    <property type="term" value="F:5-(carboxyamino)imidazole ribonucleotide synthase activity"/>
    <property type="evidence" value="ECO:0007669"/>
    <property type="project" value="UniProtKB-UniRule"/>
</dbReference>
<keyword evidence="2 5" id="KW-0547">Nucleotide-binding</keyword>
<keyword evidence="8" id="KW-0456">Lyase</keyword>
<accession>D6XYR6</accession>
<dbReference type="FunFam" id="3.30.470.20:FF:000029">
    <property type="entry name" value="N5-carboxyaminoimidazole ribonucleotide synthase"/>
    <property type="match status" value="1"/>
</dbReference>
<dbReference type="InterPro" id="IPR011054">
    <property type="entry name" value="Rudment_hybrid_motif"/>
</dbReference>
<dbReference type="NCBIfam" id="TIGR01161">
    <property type="entry name" value="purK"/>
    <property type="match status" value="1"/>
</dbReference>